<evidence type="ECO:0000313" key="2">
    <source>
        <dbReference type="EMBL" id="OHV18338.1"/>
    </source>
</evidence>
<evidence type="ECO:0000256" key="1">
    <source>
        <dbReference type="SAM" id="MobiDB-lite"/>
    </source>
</evidence>
<evidence type="ECO:0000313" key="3">
    <source>
        <dbReference type="Proteomes" id="UP000180215"/>
    </source>
</evidence>
<feature type="region of interest" description="Disordered" evidence="1">
    <location>
        <begin position="47"/>
        <end position="74"/>
    </location>
</feature>
<name>A0A1S1P5P9_METEX</name>
<organism evidence="2 3">
    <name type="scientific">Methylorubrum extorquens</name>
    <name type="common">Methylobacterium dichloromethanicum</name>
    <name type="synonym">Methylobacterium extorquens</name>
    <dbReference type="NCBI Taxonomy" id="408"/>
    <lineage>
        <taxon>Bacteria</taxon>
        <taxon>Pseudomonadati</taxon>
        <taxon>Pseudomonadota</taxon>
        <taxon>Alphaproteobacteria</taxon>
        <taxon>Hyphomicrobiales</taxon>
        <taxon>Methylobacteriaceae</taxon>
        <taxon>Methylorubrum</taxon>
    </lineage>
</organism>
<dbReference type="EMBL" id="MNAO01000001">
    <property type="protein sequence ID" value="OHV18338.1"/>
    <property type="molecule type" value="Genomic_DNA"/>
</dbReference>
<dbReference type="Proteomes" id="UP000180215">
    <property type="component" value="Unassembled WGS sequence"/>
</dbReference>
<comment type="caution">
    <text evidence="2">The sequence shown here is derived from an EMBL/GenBank/DDBJ whole genome shotgun (WGS) entry which is preliminary data.</text>
</comment>
<reference evidence="2 3" key="1">
    <citation type="submission" date="2016-10" db="EMBL/GenBank/DDBJ databases">
        <title>Draft genome sequence of Methylobacterium extorquens CP3, a seed endophyte of Crotalaria pumila with plant growth-promoting and metal tolerance properties.</title>
        <authorList>
            <person name="Sanchez-Lopez A.S."/>
            <person name="Van Hamme J.D."/>
            <person name="Thijs S."/>
            <person name="Mcammond B.M."/>
            <person name="Stevens V."/>
            <person name="Gonzalez-Chavez M.D.C."/>
            <person name="Vangronsveld J."/>
        </authorList>
    </citation>
    <scope>NUCLEOTIDE SEQUENCE [LARGE SCALE GENOMIC DNA]</scope>
    <source>
        <strain evidence="2 3">CP3</strain>
    </source>
</reference>
<protein>
    <submittedName>
        <fullName evidence="2">Uncharacterized protein</fullName>
    </submittedName>
</protein>
<sequence length="98" mass="11345">MIENANSSDDPNEEIIALLVMLDERDAEIARLRERVRRLEFTPERAAERIKERTHPALAPFKAEDGPRGNMGQPLMTHEELYAFMQKNWPTPASKKTR</sequence>
<proteinExistence type="predicted"/>
<dbReference type="AlphaFoldDB" id="A0A1S1P5P9"/>
<accession>A0A1S1P5P9</accession>
<gene>
    <name evidence="2" type="ORF">BK022_00220</name>
</gene>